<name>A0ABQ5VFW4_9RHOB</name>
<evidence type="ECO:0000256" key="2">
    <source>
        <dbReference type="ARBA" id="ARBA00029447"/>
    </source>
</evidence>
<dbReference type="Gene3D" id="1.10.287.950">
    <property type="entry name" value="Methyl-accepting chemotaxis protein"/>
    <property type="match status" value="1"/>
</dbReference>
<evidence type="ECO:0000256" key="5">
    <source>
        <dbReference type="SAM" id="Phobius"/>
    </source>
</evidence>
<dbReference type="InterPro" id="IPR003660">
    <property type="entry name" value="HAMP_dom"/>
</dbReference>
<dbReference type="SUPFAM" id="SSF58104">
    <property type="entry name" value="Methyl-accepting chemotaxis protein (MCP) signaling domain"/>
    <property type="match status" value="1"/>
</dbReference>
<evidence type="ECO:0008006" key="10">
    <source>
        <dbReference type="Google" id="ProtNLM"/>
    </source>
</evidence>
<evidence type="ECO:0000313" key="9">
    <source>
        <dbReference type="Proteomes" id="UP001161388"/>
    </source>
</evidence>
<feature type="compositionally biased region" description="Pro residues" evidence="4">
    <location>
        <begin position="830"/>
        <end position="839"/>
    </location>
</feature>
<dbReference type="EMBL" id="BSNL01000001">
    <property type="protein sequence ID" value="GLQ25956.1"/>
    <property type="molecule type" value="Genomic_DNA"/>
</dbReference>
<evidence type="ECO:0000256" key="1">
    <source>
        <dbReference type="ARBA" id="ARBA00022500"/>
    </source>
</evidence>
<dbReference type="CDD" id="cd11386">
    <property type="entry name" value="MCP_signal"/>
    <property type="match status" value="1"/>
</dbReference>
<dbReference type="Proteomes" id="UP001161388">
    <property type="component" value="Unassembled WGS sequence"/>
</dbReference>
<feature type="transmembrane region" description="Helical" evidence="5">
    <location>
        <begin position="180"/>
        <end position="199"/>
    </location>
</feature>
<dbReference type="InterPro" id="IPR051310">
    <property type="entry name" value="MCP_chemotaxis"/>
</dbReference>
<dbReference type="SMART" id="SM00283">
    <property type="entry name" value="MA"/>
    <property type="match status" value="1"/>
</dbReference>
<evidence type="ECO:0000259" key="7">
    <source>
        <dbReference type="PROSITE" id="PS50885"/>
    </source>
</evidence>
<dbReference type="PROSITE" id="PS50111">
    <property type="entry name" value="CHEMOTAXIS_TRANSDUC_2"/>
    <property type="match status" value="1"/>
</dbReference>
<dbReference type="Pfam" id="PF00015">
    <property type="entry name" value="MCPsignal"/>
    <property type="match status" value="1"/>
</dbReference>
<evidence type="ECO:0000313" key="8">
    <source>
        <dbReference type="EMBL" id="GLQ25956.1"/>
    </source>
</evidence>
<feature type="transmembrane region" description="Helical" evidence="5">
    <location>
        <begin position="17"/>
        <end position="38"/>
    </location>
</feature>
<dbReference type="InterPro" id="IPR004089">
    <property type="entry name" value="MCPsignal_dom"/>
</dbReference>
<keyword evidence="3" id="KW-0807">Transducer</keyword>
<sequence>MSENTTQETRVPFLKSLFFQSTFIVTLCVALVVSVIEYKNHTVMLEKTETTTTVRAQEVTELLAMQMGGSIKFTNIDALSEIVSGVLENSGEAALGGVVLDAGGKVVFQTGEGVPETVAAQMTGLGQEVLQTGAAVLSADGMIAAIPSRFGGQDEIVGVVVTAWTMAPALAVLAQDEMTILAFGFVVFLISLTFATIFLRLRMSQPLAKLGHAMGSVAQGQYDTVIPYATRRDEIGVMAERLDQFRAKLADAREQEFENLFKSAALEGSAAAMMIVDMSFKITFVNPACVDLMENLLPDIREAWPDIKPDSLVDEDLGKLAQLKTMLVKVTDPTIKLSKEERSVNMRSGGRILRLNINPVHNAEGQLFGCVVEWDDRTNTAQDAALVQAINAAQARIVFNRAGKVIDANDIFLSMINGTFADTDVCSLDSIFKGNLPGDANGDEFARQVLSEDIQQGRFSAYSKFADKTYTVDGSFAVTKNEEGAPDRVTFIGTDVTDQDKAIKAAEAERLRATEEQTKVVQILGIGLNKLSDGNLECDITEDVPDVYLQLRNDFNATVKSLRDAISAVIHNSDSIRNETGEITSAADDLSRRTEKQAATLEETAAALDELTVSVRSAAESADHASKMSADAQRNADQGGEVARKAVTAMDEIKNSSQEISKITSVIDDIAFQTNLLALNAGVEAARAGEAGRGFAVVATEVRALAQRSSDAAREINELINSSGEQVQQGVDLVDRTGKALSSIVTSVAEISSRVSNIATSAREQSSGLAEINTAVNDLDHVTQQNAAMFEETTAASHALTSEADALVQAVSRFKLDMHREGPRKTPVAKPAPPMPAPPRAGSHGNAALAASPDLAAEGWEEF</sequence>
<keyword evidence="5" id="KW-1133">Transmembrane helix</keyword>
<feature type="transmembrane region" description="Helical" evidence="5">
    <location>
        <begin position="156"/>
        <end position="174"/>
    </location>
</feature>
<dbReference type="Gene3D" id="6.10.340.10">
    <property type="match status" value="1"/>
</dbReference>
<dbReference type="CDD" id="cd06225">
    <property type="entry name" value="HAMP"/>
    <property type="match status" value="1"/>
</dbReference>
<feature type="domain" description="HAMP" evidence="7">
    <location>
        <begin position="201"/>
        <end position="254"/>
    </location>
</feature>
<feature type="region of interest" description="Disordered" evidence="4">
    <location>
        <begin position="819"/>
        <end position="863"/>
    </location>
</feature>
<organism evidence="8 9">
    <name type="scientific">Sulfitobacter pacificus</name>
    <dbReference type="NCBI Taxonomy" id="1499314"/>
    <lineage>
        <taxon>Bacteria</taxon>
        <taxon>Pseudomonadati</taxon>
        <taxon>Pseudomonadota</taxon>
        <taxon>Alphaproteobacteria</taxon>
        <taxon>Rhodobacterales</taxon>
        <taxon>Roseobacteraceae</taxon>
        <taxon>Sulfitobacter</taxon>
    </lineage>
</organism>
<keyword evidence="1" id="KW-0145">Chemotaxis</keyword>
<feature type="compositionally biased region" description="Low complexity" evidence="4">
    <location>
        <begin position="847"/>
        <end position="857"/>
    </location>
</feature>
<feature type="domain" description="Methyl-accepting transducer" evidence="6">
    <location>
        <begin position="572"/>
        <end position="801"/>
    </location>
</feature>
<dbReference type="SMART" id="SM00304">
    <property type="entry name" value="HAMP"/>
    <property type="match status" value="2"/>
</dbReference>
<dbReference type="PROSITE" id="PS50885">
    <property type="entry name" value="HAMP"/>
    <property type="match status" value="2"/>
</dbReference>
<dbReference type="InterPro" id="IPR000014">
    <property type="entry name" value="PAS"/>
</dbReference>
<dbReference type="PRINTS" id="PR00260">
    <property type="entry name" value="CHEMTRNSDUCR"/>
</dbReference>
<reference evidence="8" key="2">
    <citation type="submission" date="2023-01" db="EMBL/GenBank/DDBJ databases">
        <title>Draft genome sequence of Sulfitobacter pacificus strain NBRC 109915.</title>
        <authorList>
            <person name="Sun Q."/>
            <person name="Mori K."/>
        </authorList>
    </citation>
    <scope>NUCLEOTIDE SEQUENCE</scope>
    <source>
        <strain evidence="8">NBRC 109915</strain>
    </source>
</reference>
<gene>
    <name evidence="8" type="ORF">GCM10007927_07590</name>
</gene>
<dbReference type="RefSeq" id="WP_284370726.1">
    <property type="nucleotide sequence ID" value="NZ_BSNL01000001.1"/>
</dbReference>
<keyword evidence="9" id="KW-1185">Reference proteome</keyword>
<dbReference type="PANTHER" id="PTHR43531:SF11">
    <property type="entry name" value="METHYL-ACCEPTING CHEMOTAXIS PROTEIN 3"/>
    <property type="match status" value="1"/>
</dbReference>
<comment type="caution">
    <text evidence="8">The sequence shown here is derived from an EMBL/GenBank/DDBJ whole genome shotgun (WGS) entry which is preliminary data.</text>
</comment>
<dbReference type="SUPFAM" id="SSF158472">
    <property type="entry name" value="HAMP domain-like"/>
    <property type="match status" value="1"/>
</dbReference>
<evidence type="ECO:0000256" key="3">
    <source>
        <dbReference type="PROSITE-ProRule" id="PRU00284"/>
    </source>
</evidence>
<keyword evidence="5" id="KW-0472">Membrane</keyword>
<dbReference type="InterPro" id="IPR004090">
    <property type="entry name" value="Chemotax_Me-accpt_rcpt"/>
</dbReference>
<keyword evidence="5" id="KW-0812">Transmembrane</keyword>
<accession>A0ABQ5VFW4</accession>
<feature type="domain" description="HAMP" evidence="7">
    <location>
        <begin position="515"/>
        <end position="567"/>
    </location>
</feature>
<comment type="similarity">
    <text evidence="2">Belongs to the methyl-accepting chemotaxis (MCP) protein family.</text>
</comment>
<evidence type="ECO:0000256" key="4">
    <source>
        <dbReference type="SAM" id="MobiDB-lite"/>
    </source>
</evidence>
<proteinExistence type="inferred from homology"/>
<dbReference type="Pfam" id="PF00672">
    <property type="entry name" value="HAMP"/>
    <property type="match status" value="1"/>
</dbReference>
<protein>
    <recommendedName>
        <fullName evidence="10">Methyl-accepting chemotaxis protein</fullName>
    </recommendedName>
</protein>
<dbReference type="Gene3D" id="3.30.450.20">
    <property type="entry name" value="PAS domain"/>
    <property type="match status" value="2"/>
</dbReference>
<dbReference type="Pfam" id="PF13188">
    <property type="entry name" value="PAS_8"/>
    <property type="match status" value="1"/>
</dbReference>
<reference evidence="8" key="1">
    <citation type="journal article" date="2014" name="Int. J. Syst. Evol. Microbiol.">
        <title>Complete genome of a new Firmicutes species belonging to the dominant human colonic microbiota ('Ruminococcus bicirculans') reveals two chromosomes and a selective capacity to utilize plant glucans.</title>
        <authorList>
            <consortium name="NISC Comparative Sequencing Program"/>
            <person name="Wegmann U."/>
            <person name="Louis P."/>
            <person name="Goesmann A."/>
            <person name="Henrissat B."/>
            <person name="Duncan S.H."/>
            <person name="Flint H.J."/>
        </authorList>
    </citation>
    <scope>NUCLEOTIDE SEQUENCE</scope>
    <source>
        <strain evidence="8">NBRC 109915</strain>
    </source>
</reference>
<evidence type="ECO:0000259" key="6">
    <source>
        <dbReference type="PROSITE" id="PS50111"/>
    </source>
</evidence>
<dbReference type="PANTHER" id="PTHR43531">
    <property type="entry name" value="PROTEIN ICFG"/>
    <property type="match status" value="1"/>
</dbReference>
<feature type="region of interest" description="Disordered" evidence="4">
    <location>
        <begin position="619"/>
        <end position="640"/>
    </location>
</feature>